<dbReference type="PANTHER" id="PTHR11927:SF9">
    <property type="entry name" value="L-FUCOSYLTRANSFERASE"/>
    <property type="match status" value="1"/>
</dbReference>
<dbReference type="OrthoDB" id="9794601at2"/>
<gene>
    <name evidence="3" type="ORF">EV379_0266</name>
</gene>
<keyword evidence="2 3" id="KW-0808">Transferase</keyword>
<protein>
    <submittedName>
        <fullName evidence="3">Glycosyl transferase family 11</fullName>
    </submittedName>
</protein>
<comment type="caution">
    <text evidence="3">The sequence shown here is derived from an EMBL/GenBank/DDBJ whole genome shotgun (WGS) entry which is preliminary data.</text>
</comment>
<reference evidence="3 4" key="1">
    <citation type="submission" date="2019-02" db="EMBL/GenBank/DDBJ databases">
        <title>Sequencing the genomes of 1000 actinobacteria strains.</title>
        <authorList>
            <person name="Klenk H.-P."/>
        </authorList>
    </citation>
    <scope>NUCLEOTIDE SEQUENCE [LARGE SCALE GENOMIC DNA]</scope>
    <source>
        <strain evidence="3 4">DSM 18319</strain>
    </source>
</reference>
<dbReference type="RefSeq" id="WP_130504569.1">
    <property type="nucleotide sequence ID" value="NZ_SHLC01000001.1"/>
</dbReference>
<evidence type="ECO:0000313" key="3">
    <source>
        <dbReference type="EMBL" id="RZU63977.1"/>
    </source>
</evidence>
<keyword evidence="1" id="KW-0328">Glycosyltransferase</keyword>
<evidence type="ECO:0000313" key="4">
    <source>
        <dbReference type="Proteomes" id="UP000291483"/>
    </source>
</evidence>
<organism evidence="3 4">
    <name type="scientific">Microterricola gilva</name>
    <dbReference type="NCBI Taxonomy" id="393267"/>
    <lineage>
        <taxon>Bacteria</taxon>
        <taxon>Bacillati</taxon>
        <taxon>Actinomycetota</taxon>
        <taxon>Actinomycetes</taxon>
        <taxon>Micrococcales</taxon>
        <taxon>Microbacteriaceae</taxon>
        <taxon>Microterricola</taxon>
    </lineage>
</organism>
<dbReference type="GO" id="GO:0016020">
    <property type="term" value="C:membrane"/>
    <property type="evidence" value="ECO:0007669"/>
    <property type="project" value="InterPro"/>
</dbReference>
<keyword evidence="4" id="KW-1185">Reference proteome</keyword>
<evidence type="ECO:0000256" key="2">
    <source>
        <dbReference type="ARBA" id="ARBA00022679"/>
    </source>
</evidence>
<evidence type="ECO:0000256" key="1">
    <source>
        <dbReference type="ARBA" id="ARBA00022676"/>
    </source>
</evidence>
<sequence>MPWLVRRDQVLLSLQGGLGNQLFEWAFAKALSDAGRDVLFDHVRCRGDRPLAVGPLIPREQRLSRASGMVLALAHKAGLINDSSALRLVRQRVSGFDTSVAERLGGTSYLLGYFQSPHYFDGSADAVRSEVTGLLRSMLSPSGLELARRLENDERSVAIHVRRGDYVSDRDAAVRHGVLGGDYYDRALAHLEAGGPRTRVWFGDDPDWIRQNLAGAGDLICPADAAIADGGEIALMAACASRVIANSSFSWWAGWLGRPSTAEHPVIAPLIWFADGHSDASDLVPAEWLRL</sequence>
<accession>A0A4Q8AHT6</accession>
<dbReference type="PANTHER" id="PTHR11927">
    <property type="entry name" value="GALACTOSIDE 2-L-FUCOSYLTRANSFERASE"/>
    <property type="match status" value="1"/>
</dbReference>
<name>A0A4Q8AHT6_9MICO</name>
<dbReference type="AlphaFoldDB" id="A0A4Q8AHT6"/>
<dbReference type="GO" id="GO:0008107">
    <property type="term" value="F:galactoside 2-alpha-L-fucosyltransferase activity"/>
    <property type="evidence" value="ECO:0007669"/>
    <property type="project" value="InterPro"/>
</dbReference>
<proteinExistence type="predicted"/>
<dbReference type="Proteomes" id="UP000291483">
    <property type="component" value="Unassembled WGS sequence"/>
</dbReference>
<dbReference type="Pfam" id="PF01531">
    <property type="entry name" value="Glyco_transf_11"/>
    <property type="match status" value="1"/>
</dbReference>
<dbReference type="CDD" id="cd11301">
    <property type="entry name" value="Fut1_Fut2_like"/>
    <property type="match status" value="1"/>
</dbReference>
<dbReference type="GO" id="GO:0005975">
    <property type="term" value="P:carbohydrate metabolic process"/>
    <property type="evidence" value="ECO:0007669"/>
    <property type="project" value="InterPro"/>
</dbReference>
<dbReference type="EMBL" id="SHLC01000001">
    <property type="protein sequence ID" value="RZU63977.1"/>
    <property type="molecule type" value="Genomic_DNA"/>
</dbReference>
<dbReference type="InterPro" id="IPR002516">
    <property type="entry name" value="Glyco_trans_11"/>
</dbReference>